<evidence type="ECO:0000256" key="1">
    <source>
        <dbReference type="SAM" id="MobiDB-lite"/>
    </source>
</evidence>
<protein>
    <recommendedName>
        <fullName evidence="4">DUF222 domain-containing protein</fullName>
    </recommendedName>
</protein>
<dbReference type="Proteomes" id="UP000623461">
    <property type="component" value="Unassembled WGS sequence"/>
</dbReference>
<feature type="region of interest" description="Disordered" evidence="1">
    <location>
        <begin position="52"/>
        <end position="79"/>
    </location>
</feature>
<feature type="compositionally biased region" description="Basic and acidic residues" evidence="1">
    <location>
        <begin position="60"/>
        <end position="71"/>
    </location>
</feature>
<feature type="region of interest" description="Disordered" evidence="1">
    <location>
        <begin position="274"/>
        <end position="301"/>
    </location>
</feature>
<feature type="region of interest" description="Disordered" evidence="1">
    <location>
        <begin position="200"/>
        <end position="227"/>
    </location>
</feature>
<accession>A0ABQ2HPX7</accession>
<proteinExistence type="predicted"/>
<gene>
    <name evidence="2" type="ORF">GCM10009721_11490</name>
</gene>
<dbReference type="EMBL" id="BMNZ01000002">
    <property type="protein sequence ID" value="GGM88217.1"/>
    <property type="molecule type" value="Genomic_DNA"/>
</dbReference>
<reference evidence="3" key="1">
    <citation type="journal article" date="2019" name="Int. J. Syst. Evol. Microbiol.">
        <title>The Global Catalogue of Microorganisms (GCM) 10K type strain sequencing project: providing services to taxonomists for standard genome sequencing and annotation.</title>
        <authorList>
            <consortium name="The Broad Institute Genomics Platform"/>
            <consortium name="The Broad Institute Genome Sequencing Center for Infectious Disease"/>
            <person name="Wu L."/>
            <person name="Ma J."/>
        </authorList>
    </citation>
    <scope>NUCLEOTIDE SEQUENCE [LARGE SCALE GENOMIC DNA]</scope>
    <source>
        <strain evidence="3">JCM 1365</strain>
    </source>
</reference>
<feature type="compositionally biased region" description="Basic residues" evidence="1">
    <location>
        <begin position="291"/>
        <end position="300"/>
    </location>
</feature>
<evidence type="ECO:0000313" key="2">
    <source>
        <dbReference type="EMBL" id="GGM88217.1"/>
    </source>
</evidence>
<name>A0ABQ2HPX7_9MICO</name>
<feature type="compositionally biased region" description="Low complexity" evidence="1">
    <location>
        <begin position="200"/>
        <end position="220"/>
    </location>
</feature>
<sequence>MAEGGRAVTIRFNPPPGWPMPPATWVPHDEWLPDPDWPEPPADWTFWSATAPRPIAGADHGGDDGGRDGGRGGRGGNRLGRVSFPIATVAAQSTVSLAALFPERGRSGGTTNGYGTYAGAVAGAGGATGPTGPTKAGREYYQPASARSGSATHVLAGGSPGQGGGPNGFGPGGSVLDGAGSVLADVVDVADGLGAWGIRTESTGTQTTGTGRPGTGTSATDAEETAKTPGIRLSPILRLVAHPSGLRAQFRVGGPVAAALADVMTPAIEAATPGLADRSGDERASAERAGGHGRGRRGGGLRRLFGARRGASGSPAELGAGVGDAVAGPAGLRAAAGALSIHELARRALAARRDGDRDEALAVDRDLCSLHRHTFTAIHPPAVEPFVPVTPAEESAIRGKLLSATGATAKGLSRADSAELKALAAERAAAVVRASNVARHVFADRRAALATGAWQLLEAHDPAAVVAVVDEALRRSGSDVTCLDAGTDPVTHRGYVTVLVRFPTIGIVAEEQRAAGPSGRAAWRPRTAGERNTVYAAGLASTVLAAAKHVVTIAPATDDVNVVVVRPTRNGRGVVPVYVGRLDREDVTLRHPDADPGPLVTSSAVPHGIRVHGPDREVTALEHVADVDGALREIVDACRAADARGRTGPGA</sequence>
<comment type="caution">
    <text evidence="2">The sequence shown here is derived from an EMBL/GenBank/DDBJ whole genome shotgun (WGS) entry which is preliminary data.</text>
</comment>
<evidence type="ECO:0000313" key="3">
    <source>
        <dbReference type="Proteomes" id="UP000623461"/>
    </source>
</evidence>
<organism evidence="2 3">
    <name type="scientific">Terrabacter tumescens</name>
    <dbReference type="NCBI Taxonomy" id="60443"/>
    <lineage>
        <taxon>Bacteria</taxon>
        <taxon>Bacillati</taxon>
        <taxon>Actinomycetota</taxon>
        <taxon>Actinomycetes</taxon>
        <taxon>Micrococcales</taxon>
        <taxon>Intrasporangiaceae</taxon>
        <taxon>Terrabacter</taxon>
    </lineage>
</organism>
<keyword evidence="3" id="KW-1185">Reference proteome</keyword>
<feature type="compositionally biased region" description="Basic and acidic residues" evidence="1">
    <location>
        <begin position="278"/>
        <end position="290"/>
    </location>
</feature>
<evidence type="ECO:0008006" key="4">
    <source>
        <dbReference type="Google" id="ProtNLM"/>
    </source>
</evidence>